<dbReference type="OrthoDB" id="1975241at2"/>
<gene>
    <name evidence="1" type="ORF">BEI59_34440</name>
</gene>
<sequence>MFQKVIYKRQYNKPTIEEIEAEIADEPIPAEVKEPAPSKYKCSSKDIFKQLNEGAVYVPLPERKPIAKVFISQAIEISENYQIDTEIRQGAGTVTVIFSFDCGGAMGFLKSVIQYADDISFFSSTNGYEIVLALDFYTYALYRRGRKMRP</sequence>
<evidence type="ECO:0000313" key="2">
    <source>
        <dbReference type="Proteomes" id="UP000094271"/>
    </source>
</evidence>
<proteinExistence type="predicted"/>
<dbReference type="RefSeq" id="WP_069432477.1">
    <property type="nucleotide sequence ID" value="NZ_MEHA01000047.1"/>
</dbReference>
<protein>
    <submittedName>
        <fullName evidence="1">Uncharacterized protein</fullName>
    </submittedName>
</protein>
<dbReference type="AlphaFoldDB" id="A0A1E3U689"/>
<reference evidence="1 2" key="1">
    <citation type="submission" date="2016-08" db="EMBL/GenBank/DDBJ databases">
        <authorList>
            <person name="Seilhamer J.J."/>
        </authorList>
    </citation>
    <scope>NUCLEOTIDE SEQUENCE [LARGE SCALE GENOMIC DNA]</scope>
    <source>
        <strain evidence="1 2">NML150140-1</strain>
    </source>
</reference>
<comment type="caution">
    <text evidence="1">The sequence shown here is derived from an EMBL/GenBank/DDBJ whole genome shotgun (WGS) entry which is preliminary data.</text>
</comment>
<organism evidence="1 2">
    <name type="scientific">Eisenbergiella tayi</name>
    <dbReference type="NCBI Taxonomy" id="1432052"/>
    <lineage>
        <taxon>Bacteria</taxon>
        <taxon>Bacillati</taxon>
        <taxon>Bacillota</taxon>
        <taxon>Clostridia</taxon>
        <taxon>Lachnospirales</taxon>
        <taxon>Lachnospiraceae</taxon>
        <taxon>Eisenbergiella</taxon>
    </lineage>
</organism>
<name>A0A1E3U689_9FIRM</name>
<evidence type="ECO:0000313" key="1">
    <source>
        <dbReference type="EMBL" id="ODR37965.1"/>
    </source>
</evidence>
<dbReference type="EMBL" id="MEHA01000047">
    <property type="protein sequence ID" value="ODR37965.1"/>
    <property type="molecule type" value="Genomic_DNA"/>
</dbReference>
<dbReference type="Proteomes" id="UP000094271">
    <property type="component" value="Unassembled WGS sequence"/>
</dbReference>
<accession>A0A1E3U689</accession>